<dbReference type="Pfam" id="PF07859">
    <property type="entry name" value="Abhydrolase_3"/>
    <property type="match status" value="1"/>
</dbReference>
<feature type="domain" description="Alpha/beta hydrolase fold-3" evidence="2">
    <location>
        <begin position="45"/>
        <end position="164"/>
    </location>
</feature>
<gene>
    <name evidence="3" type="ORF">BDV38DRAFT_284381</name>
</gene>
<dbReference type="PANTHER" id="PTHR48081:SF3">
    <property type="entry name" value="ALPHA_BETA HYDROLASE FOLD-3 DOMAIN-CONTAINING PROTEIN"/>
    <property type="match status" value="1"/>
</dbReference>
<dbReference type="GO" id="GO:0016787">
    <property type="term" value="F:hydrolase activity"/>
    <property type="evidence" value="ECO:0007669"/>
    <property type="project" value="UniProtKB-KW"/>
</dbReference>
<reference evidence="3 4" key="1">
    <citation type="submission" date="2019-04" db="EMBL/GenBank/DDBJ databases">
        <title>Friends and foes A comparative genomics study of 23 Aspergillus species from section Flavi.</title>
        <authorList>
            <consortium name="DOE Joint Genome Institute"/>
            <person name="Kjaerbolling I."/>
            <person name="Vesth T."/>
            <person name="Frisvad J.C."/>
            <person name="Nybo J.L."/>
            <person name="Theobald S."/>
            <person name="Kildgaard S."/>
            <person name="Isbrandt T."/>
            <person name="Kuo A."/>
            <person name="Sato A."/>
            <person name="Lyhne E.K."/>
            <person name="Kogle M.E."/>
            <person name="Wiebenga A."/>
            <person name="Kun R.S."/>
            <person name="Lubbers R.J."/>
            <person name="Makela M.R."/>
            <person name="Barry K."/>
            <person name="Chovatia M."/>
            <person name="Clum A."/>
            <person name="Daum C."/>
            <person name="Haridas S."/>
            <person name="He G."/>
            <person name="LaButti K."/>
            <person name="Lipzen A."/>
            <person name="Mondo S."/>
            <person name="Riley R."/>
            <person name="Salamov A."/>
            <person name="Simmons B.A."/>
            <person name="Magnuson J.K."/>
            <person name="Henrissat B."/>
            <person name="Mortensen U.H."/>
            <person name="Larsen T.O."/>
            <person name="Devries R.P."/>
            <person name="Grigoriev I.V."/>
            <person name="Machida M."/>
            <person name="Baker S.E."/>
            <person name="Andersen M.R."/>
        </authorList>
    </citation>
    <scope>NUCLEOTIDE SEQUENCE [LARGE SCALE GENOMIC DNA]</scope>
    <source>
        <strain evidence="3 4">CBS 117625</strain>
    </source>
</reference>
<proteinExistence type="predicted"/>
<evidence type="ECO:0000313" key="4">
    <source>
        <dbReference type="Proteomes" id="UP000325672"/>
    </source>
</evidence>
<dbReference type="PANTHER" id="PTHR48081">
    <property type="entry name" value="AB HYDROLASE SUPERFAMILY PROTEIN C4A8.06C"/>
    <property type="match status" value="1"/>
</dbReference>
<dbReference type="InterPro" id="IPR029058">
    <property type="entry name" value="AB_hydrolase_fold"/>
</dbReference>
<keyword evidence="4" id="KW-1185">Reference proteome</keyword>
<dbReference type="InterPro" id="IPR050300">
    <property type="entry name" value="GDXG_lipolytic_enzyme"/>
</dbReference>
<dbReference type="Proteomes" id="UP000325672">
    <property type="component" value="Unassembled WGS sequence"/>
</dbReference>
<protein>
    <submittedName>
        <fullName evidence="3">Putative polyketide synthase</fullName>
    </submittedName>
</protein>
<dbReference type="OrthoDB" id="19653at2759"/>
<dbReference type="InterPro" id="IPR013094">
    <property type="entry name" value="AB_hydrolase_3"/>
</dbReference>
<dbReference type="SUPFAM" id="SSF53474">
    <property type="entry name" value="alpha/beta-Hydrolases"/>
    <property type="match status" value="1"/>
</dbReference>
<name>A0A5N6SR99_ASPPS</name>
<dbReference type="RefSeq" id="XP_031911966.1">
    <property type="nucleotide sequence ID" value="XM_032060248.1"/>
</dbReference>
<dbReference type="Gene3D" id="3.40.50.1820">
    <property type="entry name" value="alpha/beta hydrolase"/>
    <property type="match status" value="1"/>
</dbReference>
<evidence type="ECO:0000256" key="1">
    <source>
        <dbReference type="ARBA" id="ARBA00022801"/>
    </source>
</evidence>
<dbReference type="GeneID" id="43644458"/>
<evidence type="ECO:0000259" key="2">
    <source>
        <dbReference type="Pfam" id="PF07859"/>
    </source>
</evidence>
<keyword evidence="1" id="KW-0378">Hydrolase</keyword>
<sequence>MGSIGRKFDAFHRVDREYGDIAGHPLEASLFVPKTTKPGASCPVLVHFHGGGFIVGHRLYEPWYADWLLEMALSKGAVIVSPDFRLLPEASPLEVLDDIHCFWQWLHQDAAADAMSWVYCPVNLDLGQIALHGESSGGWLAVQSCLKFPEARIKCVITSSASLDSQIPYLTIPGPKNIMGQPPIPARQAELTIRKYIRGIVPGAIRTATEPTESWHLFICMIQQGYYSRIFNTPHHEDLDIMKAVSGMDDICPIWLMHGTGDTLVPSECSSNFAYKMKKIKPDVPVLLTLRPGEHGFDKACSMQEEWMEEGVSFVERYWP</sequence>
<dbReference type="EMBL" id="ML743588">
    <property type="protein sequence ID" value="KAE8135903.1"/>
    <property type="molecule type" value="Genomic_DNA"/>
</dbReference>
<accession>A0A5N6SR99</accession>
<organism evidence="3 4">
    <name type="scientific">Aspergillus pseudotamarii</name>
    <dbReference type="NCBI Taxonomy" id="132259"/>
    <lineage>
        <taxon>Eukaryota</taxon>
        <taxon>Fungi</taxon>
        <taxon>Dikarya</taxon>
        <taxon>Ascomycota</taxon>
        <taxon>Pezizomycotina</taxon>
        <taxon>Eurotiomycetes</taxon>
        <taxon>Eurotiomycetidae</taxon>
        <taxon>Eurotiales</taxon>
        <taxon>Aspergillaceae</taxon>
        <taxon>Aspergillus</taxon>
        <taxon>Aspergillus subgen. Circumdati</taxon>
    </lineage>
</organism>
<evidence type="ECO:0000313" key="3">
    <source>
        <dbReference type="EMBL" id="KAE8135903.1"/>
    </source>
</evidence>
<dbReference type="AlphaFoldDB" id="A0A5N6SR99"/>